<evidence type="ECO:0000256" key="1">
    <source>
        <dbReference type="ARBA" id="ARBA00005194"/>
    </source>
</evidence>
<evidence type="ECO:0000259" key="17">
    <source>
        <dbReference type="PROSITE" id="PS52004"/>
    </source>
</evidence>
<gene>
    <name evidence="18" type="ORF">GCM10007043_17820</name>
</gene>
<comment type="similarity">
    <text evidence="2 14 16">Belongs to the thiolase-like superfamily. Beta-ketoacyl-ACP synthases family.</text>
</comment>
<dbReference type="NCBIfam" id="NF004970">
    <property type="entry name" value="PRK06333.1"/>
    <property type="match status" value="1"/>
</dbReference>
<evidence type="ECO:0000256" key="3">
    <source>
        <dbReference type="ARBA" id="ARBA00012356"/>
    </source>
</evidence>
<evidence type="ECO:0000256" key="9">
    <source>
        <dbReference type="ARBA" id="ARBA00023160"/>
    </source>
</evidence>
<keyword evidence="10 14" id="KW-0012">Acyltransferase</keyword>
<comment type="catalytic activity">
    <reaction evidence="13 14">
        <text>a fatty acyl-[ACP] + malonyl-[ACP] + H(+) = a 3-oxoacyl-[ACP] + holo-[ACP] + CO2</text>
        <dbReference type="Rhea" id="RHEA:22836"/>
        <dbReference type="Rhea" id="RHEA-COMP:9623"/>
        <dbReference type="Rhea" id="RHEA-COMP:9685"/>
        <dbReference type="Rhea" id="RHEA-COMP:9916"/>
        <dbReference type="Rhea" id="RHEA-COMP:14125"/>
        <dbReference type="ChEBI" id="CHEBI:15378"/>
        <dbReference type="ChEBI" id="CHEBI:16526"/>
        <dbReference type="ChEBI" id="CHEBI:64479"/>
        <dbReference type="ChEBI" id="CHEBI:78449"/>
        <dbReference type="ChEBI" id="CHEBI:78776"/>
        <dbReference type="ChEBI" id="CHEBI:138651"/>
    </reaction>
</comment>
<dbReference type="PANTHER" id="PTHR11712">
    <property type="entry name" value="POLYKETIDE SYNTHASE-RELATED"/>
    <property type="match status" value="1"/>
</dbReference>
<dbReference type="FunFam" id="3.40.47.10:FF:000009">
    <property type="entry name" value="3-oxoacyl-[acyl-carrier-protein] synthase 2"/>
    <property type="match status" value="1"/>
</dbReference>
<keyword evidence="6 14" id="KW-0808">Transferase</keyword>
<keyword evidence="5 14" id="KW-0444">Lipid biosynthesis</keyword>
<dbReference type="GO" id="GO:0006633">
    <property type="term" value="P:fatty acid biosynthetic process"/>
    <property type="evidence" value="ECO:0007669"/>
    <property type="project" value="UniProtKB-UniRule"/>
</dbReference>
<dbReference type="PANTHER" id="PTHR11712:SF336">
    <property type="entry name" value="3-OXOACYL-[ACYL-CARRIER-PROTEIN] SYNTHASE, MITOCHONDRIAL"/>
    <property type="match status" value="1"/>
</dbReference>
<dbReference type="EC" id="2.3.1.179" evidence="3 14"/>
<name>A0A8J3FFC8_9BACI</name>
<comment type="pathway">
    <text evidence="1 14">Lipid metabolism; fatty acid biosynthesis.</text>
</comment>
<dbReference type="Pfam" id="PF00109">
    <property type="entry name" value="ketoacyl-synt"/>
    <property type="match status" value="1"/>
</dbReference>
<evidence type="ECO:0000256" key="4">
    <source>
        <dbReference type="ARBA" id="ARBA00014657"/>
    </source>
</evidence>
<keyword evidence="8" id="KW-0443">Lipid metabolism</keyword>
<dbReference type="PROSITE" id="PS52004">
    <property type="entry name" value="KS3_2"/>
    <property type="match status" value="1"/>
</dbReference>
<protein>
    <recommendedName>
        <fullName evidence="4 14">3-oxoacyl-[acyl-carrier-protein] synthase 2</fullName>
        <ecNumber evidence="3 14">2.3.1.179</ecNumber>
    </recommendedName>
</protein>
<evidence type="ECO:0000256" key="10">
    <source>
        <dbReference type="ARBA" id="ARBA00023315"/>
    </source>
</evidence>
<dbReference type="InterPro" id="IPR020841">
    <property type="entry name" value="PKS_Beta-ketoAc_synthase_dom"/>
</dbReference>
<evidence type="ECO:0000313" key="18">
    <source>
        <dbReference type="EMBL" id="GGK04150.1"/>
    </source>
</evidence>
<dbReference type="GO" id="GO:0005829">
    <property type="term" value="C:cytosol"/>
    <property type="evidence" value="ECO:0007669"/>
    <property type="project" value="TreeGrafter"/>
</dbReference>
<comment type="caution">
    <text evidence="18">The sequence shown here is derived from an EMBL/GenBank/DDBJ whole genome shotgun (WGS) entry which is preliminary data.</text>
</comment>
<dbReference type="PROSITE" id="PS00606">
    <property type="entry name" value="KS3_1"/>
    <property type="match status" value="1"/>
</dbReference>
<evidence type="ECO:0000256" key="7">
    <source>
        <dbReference type="ARBA" id="ARBA00022832"/>
    </source>
</evidence>
<keyword evidence="19" id="KW-1185">Reference proteome</keyword>
<comment type="catalytic activity">
    <reaction evidence="12 14">
        <text>(9Z)-hexadecenoyl-[ACP] + malonyl-[ACP] + H(+) = 3-oxo-(11Z)-octadecenoyl-[ACP] + holo-[ACP] + CO2</text>
        <dbReference type="Rhea" id="RHEA:55040"/>
        <dbReference type="Rhea" id="RHEA-COMP:9623"/>
        <dbReference type="Rhea" id="RHEA-COMP:9685"/>
        <dbReference type="Rhea" id="RHEA-COMP:10800"/>
        <dbReference type="Rhea" id="RHEA-COMP:14074"/>
        <dbReference type="ChEBI" id="CHEBI:15378"/>
        <dbReference type="ChEBI" id="CHEBI:16526"/>
        <dbReference type="ChEBI" id="CHEBI:64479"/>
        <dbReference type="ChEBI" id="CHEBI:78449"/>
        <dbReference type="ChEBI" id="CHEBI:83989"/>
        <dbReference type="ChEBI" id="CHEBI:138538"/>
        <dbReference type="EC" id="2.3.1.179"/>
    </reaction>
</comment>
<sequence>MEKRRVVITGVGVVSPVGNDARTFWASLLAGKSGIGPVTLFDASEFPTRIAGEVKDFDPSAYMDKKDVKRTDRFVQFAIAATKMALEDARLKVEELDPERIGVYIGSGIGGLATWEEQHRVLLEKGPRRVSPFLIPMMIANMASGQVSIHFGLKGPNSAPISACATGTHAIGDAFKIIQRGEADVMVAGGTEATIRPLAFAGFCAAKAMSTRNDEPEKASRPFDKDRDGFVMGEGAGVLILEELEHAKRRGAPILAEVIGYGMSADAFHLTQPDPDGDGAKRSMLAAIRDAGIRPEEVDYINAHGTSTELNDKIETQAIKAAFGEHAYKLAVSSTKSMTGHMLGAAGAVEAIATALALRDQILPPTINYETPDPECDLDYVPNEARRARVQVALSNSFGFGGHNATIALKRYEG</sequence>
<dbReference type="NCBIfam" id="NF005589">
    <property type="entry name" value="PRK07314.1"/>
    <property type="match status" value="1"/>
</dbReference>
<dbReference type="InterPro" id="IPR018201">
    <property type="entry name" value="Ketoacyl_synth_AS"/>
</dbReference>
<comment type="function">
    <text evidence="11 14">Involved in the type II fatty acid elongation cycle. Catalyzes the elongation of a wide range of acyl-ACP by the addition of two carbons from malonyl-ACP to an acyl acceptor. Can efficiently catalyze the conversion of palmitoleoyl-ACP (cis-hexadec-9-enoyl-ACP) to cis-vaccenoyl-ACP (cis-octadec-11-enoyl-ACP), an essential step in the thermal regulation of fatty acid composition.</text>
</comment>
<dbReference type="RefSeq" id="WP_188817707.1">
    <property type="nucleotide sequence ID" value="NZ_BMOF01000039.1"/>
</dbReference>
<keyword evidence="7" id="KW-0276">Fatty acid metabolism</keyword>
<dbReference type="InterPro" id="IPR017568">
    <property type="entry name" value="3-oxoacyl-ACP_synth-2"/>
</dbReference>
<dbReference type="CDD" id="cd00834">
    <property type="entry name" value="KAS_I_II"/>
    <property type="match status" value="1"/>
</dbReference>
<dbReference type="GO" id="GO:0004315">
    <property type="term" value="F:3-oxoacyl-[acyl-carrier-protein] synthase activity"/>
    <property type="evidence" value="ECO:0007669"/>
    <property type="project" value="UniProtKB-UniRule"/>
</dbReference>
<dbReference type="InterPro" id="IPR016039">
    <property type="entry name" value="Thiolase-like"/>
</dbReference>
<keyword evidence="9 14" id="KW-0275">Fatty acid biosynthesis</keyword>
<evidence type="ECO:0000256" key="15">
    <source>
        <dbReference type="PIRSR" id="PIRSR000447-1"/>
    </source>
</evidence>
<evidence type="ECO:0000256" key="11">
    <source>
        <dbReference type="ARBA" id="ARBA00024006"/>
    </source>
</evidence>
<dbReference type="InterPro" id="IPR000794">
    <property type="entry name" value="Beta-ketoacyl_synthase"/>
</dbReference>
<dbReference type="PIRSF" id="PIRSF000447">
    <property type="entry name" value="KAS_II"/>
    <property type="match status" value="1"/>
</dbReference>
<dbReference type="InterPro" id="IPR014031">
    <property type="entry name" value="Ketoacyl_synth_C"/>
</dbReference>
<dbReference type="Gene3D" id="3.40.47.10">
    <property type="match status" value="1"/>
</dbReference>
<dbReference type="UniPathway" id="UPA00094"/>
<reference evidence="18" key="2">
    <citation type="submission" date="2020-09" db="EMBL/GenBank/DDBJ databases">
        <authorList>
            <person name="Sun Q."/>
            <person name="Ohkuma M."/>
        </authorList>
    </citation>
    <scope>NUCLEOTIDE SEQUENCE</scope>
    <source>
        <strain evidence="18">JCM 14719</strain>
    </source>
</reference>
<dbReference type="InterPro" id="IPR014030">
    <property type="entry name" value="Ketoacyl_synth_N"/>
</dbReference>
<dbReference type="SUPFAM" id="SSF53901">
    <property type="entry name" value="Thiolase-like"/>
    <property type="match status" value="2"/>
</dbReference>
<feature type="active site" description="For beta-ketoacyl synthase activity" evidence="15">
    <location>
        <position position="164"/>
    </location>
</feature>
<evidence type="ECO:0000256" key="13">
    <source>
        <dbReference type="ARBA" id="ARBA00047659"/>
    </source>
</evidence>
<dbReference type="SMART" id="SM00825">
    <property type="entry name" value="PKS_KS"/>
    <property type="match status" value="1"/>
</dbReference>
<dbReference type="NCBIfam" id="TIGR03150">
    <property type="entry name" value="fabF"/>
    <property type="match status" value="1"/>
</dbReference>
<evidence type="ECO:0000256" key="12">
    <source>
        <dbReference type="ARBA" id="ARBA00047318"/>
    </source>
</evidence>
<organism evidence="18 19">
    <name type="scientific">Calditerricola satsumensis</name>
    <dbReference type="NCBI Taxonomy" id="373054"/>
    <lineage>
        <taxon>Bacteria</taxon>
        <taxon>Bacillati</taxon>
        <taxon>Bacillota</taxon>
        <taxon>Bacilli</taxon>
        <taxon>Bacillales</taxon>
        <taxon>Bacillaceae</taxon>
        <taxon>Calditerricola</taxon>
    </lineage>
</organism>
<evidence type="ECO:0000256" key="8">
    <source>
        <dbReference type="ARBA" id="ARBA00023098"/>
    </source>
</evidence>
<dbReference type="Proteomes" id="UP000637720">
    <property type="component" value="Unassembled WGS sequence"/>
</dbReference>
<proteinExistence type="inferred from homology"/>
<evidence type="ECO:0000256" key="5">
    <source>
        <dbReference type="ARBA" id="ARBA00022516"/>
    </source>
</evidence>
<evidence type="ECO:0000256" key="14">
    <source>
        <dbReference type="PIRNR" id="PIRNR000447"/>
    </source>
</evidence>
<evidence type="ECO:0000256" key="2">
    <source>
        <dbReference type="ARBA" id="ARBA00008467"/>
    </source>
</evidence>
<evidence type="ECO:0000256" key="16">
    <source>
        <dbReference type="RuleBase" id="RU003694"/>
    </source>
</evidence>
<dbReference type="AlphaFoldDB" id="A0A8J3FFC8"/>
<dbReference type="Pfam" id="PF02801">
    <property type="entry name" value="Ketoacyl-synt_C"/>
    <property type="match status" value="1"/>
</dbReference>
<evidence type="ECO:0000256" key="6">
    <source>
        <dbReference type="ARBA" id="ARBA00022679"/>
    </source>
</evidence>
<reference evidence="18" key="1">
    <citation type="journal article" date="2014" name="Int. J. Syst. Evol. Microbiol.">
        <title>Complete genome sequence of Corynebacterium casei LMG S-19264T (=DSM 44701T), isolated from a smear-ripened cheese.</title>
        <authorList>
            <consortium name="US DOE Joint Genome Institute (JGI-PGF)"/>
            <person name="Walter F."/>
            <person name="Albersmeier A."/>
            <person name="Kalinowski J."/>
            <person name="Ruckert C."/>
        </authorList>
    </citation>
    <scope>NUCLEOTIDE SEQUENCE</scope>
    <source>
        <strain evidence="18">JCM 14719</strain>
    </source>
</reference>
<feature type="domain" description="Ketosynthase family 3 (KS3)" evidence="17">
    <location>
        <begin position="3"/>
        <end position="411"/>
    </location>
</feature>
<dbReference type="EMBL" id="BMOF01000039">
    <property type="protein sequence ID" value="GGK04150.1"/>
    <property type="molecule type" value="Genomic_DNA"/>
</dbReference>
<accession>A0A8J3FFC8</accession>
<evidence type="ECO:0000313" key="19">
    <source>
        <dbReference type="Proteomes" id="UP000637720"/>
    </source>
</evidence>